<evidence type="ECO:0000259" key="7">
    <source>
        <dbReference type="Pfam" id="PF04542"/>
    </source>
</evidence>
<dbReference type="EMBL" id="FNVO01000006">
    <property type="protein sequence ID" value="SEG53322.1"/>
    <property type="molecule type" value="Genomic_DNA"/>
</dbReference>
<accession>A0A1H6AY49</accession>
<evidence type="ECO:0000256" key="1">
    <source>
        <dbReference type="ARBA" id="ARBA00023015"/>
    </source>
</evidence>
<reference evidence="9" key="1">
    <citation type="submission" date="2016-10" db="EMBL/GenBank/DDBJ databases">
        <authorList>
            <person name="Varghese N."/>
            <person name="Submissions S."/>
        </authorList>
    </citation>
    <scope>NUCLEOTIDE SEQUENCE [LARGE SCALE GENOMIC DNA]</scope>
    <source>
        <strain evidence="9">DSM 43163</strain>
    </source>
</reference>
<sequence length="525" mass="55109">MSGWSSDDRGDDQRLAQALAAGDIDALTQVYDDHAAGLYDYCHALLPDQAAAAAALRDTLLAACAHAGRLTERHLLRAWLYALARNECLRRRRSRDRHGRRPEHGWIVDPRTGEARPPERAPEAEDAALDESDRARRKGTRRQVHGALAGLRHREREAVDLLVRHGLTSSELAGVFDLNEAEAAELAERTLATVYDALRVPAVAELEHCPEVTAMVIGKRRPLDPEVVAGVDAHMAEGCRICAQDRARLDPGSLLRALPVALVPSGLRAEVIGAAAGPGGEEARAVAAENAEPFDEWGWPLPLDAPAAHPAAAAPRRRASRLLPLLAVAAAVVMVVGGAFWLLPGGSESAAIGDPRPGTSVPSGESGDPGPPETPRRSPTPDDRSPSESPTSPSASPTTGSPSPSPTASASAPTSAPTRTPAPPRPGPPPPSPPARGTLEVGGCRMDRGQDSCSIRVTARGGTVRWSVRGTRGPVRAGGGGTLSAGASAYVTVTRTGGCDEDESGVVYFSPNGAAGVSWECRWWR</sequence>
<dbReference type="InterPro" id="IPR013325">
    <property type="entry name" value="RNA_pol_sigma_r2"/>
</dbReference>
<dbReference type="InterPro" id="IPR039425">
    <property type="entry name" value="RNA_pol_sigma-70-like"/>
</dbReference>
<keyword evidence="1" id="KW-0805">Transcription regulation</keyword>
<dbReference type="SUPFAM" id="SSF88946">
    <property type="entry name" value="Sigma2 domain of RNA polymerase sigma factors"/>
    <property type="match status" value="1"/>
</dbReference>
<feature type="region of interest" description="Disordered" evidence="5">
    <location>
        <begin position="92"/>
        <end position="145"/>
    </location>
</feature>
<feature type="compositionally biased region" description="Low complexity" evidence="5">
    <location>
        <begin position="387"/>
        <end position="419"/>
    </location>
</feature>
<dbReference type="PANTHER" id="PTHR43133">
    <property type="entry name" value="RNA POLYMERASE ECF-TYPE SIGMA FACTO"/>
    <property type="match status" value="1"/>
</dbReference>
<dbReference type="OrthoDB" id="3492533at2"/>
<dbReference type="GO" id="GO:0006352">
    <property type="term" value="P:DNA-templated transcription initiation"/>
    <property type="evidence" value="ECO:0007669"/>
    <property type="project" value="InterPro"/>
</dbReference>
<dbReference type="Proteomes" id="UP000236723">
    <property type="component" value="Unassembled WGS sequence"/>
</dbReference>
<dbReference type="Gene3D" id="1.10.1740.10">
    <property type="match status" value="1"/>
</dbReference>
<feature type="domain" description="RNA polymerase sigma-70 region 2" evidence="7">
    <location>
        <begin position="31"/>
        <end position="97"/>
    </location>
</feature>
<keyword evidence="6" id="KW-0812">Transmembrane</keyword>
<feature type="compositionally biased region" description="Basic and acidic residues" evidence="5">
    <location>
        <begin position="102"/>
        <end position="123"/>
    </location>
</feature>
<dbReference type="AlphaFoldDB" id="A0A1H6AY49"/>
<dbReference type="PANTHER" id="PTHR43133:SF8">
    <property type="entry name" value="RNA POLYMERASE SIGMA FACTOR HI_1459-RELATED"/>
    <property type="match status" value="1"/>
</dbReference>
<evidence type="ECO:0000256" key="4">
    <source>
        <dbReference type="ARBA" id="ARBA00023163"/>
    </source>
</evidence>
<evidence type="ECO:0000256" key="2">
    <source>
        <dbReference type="ARBA" id="ARBA00023082"/>
    </source>
</evidence>
<keyword evidence="6" id="KW-0472">Membrane</keyword>
<organism evidence="8 9">
    <name type="scientific">Thermomonospora echinospora</name>
    <dbReference type="NCBI Taxonomy" id="1992"/>
    <lineage>
        <taxon>Bacteria</taxon>
        <taxon>Bacillati</taxon>
        <taxon>Actinomycetota</taxon>
        <taxon>Actinomycetes</taxon>
        <taxon>Streptosporangiales</taxon>
        <taxon>Thermomonosporaceae</taxon>
        <taxon>Thermomonospora</taxon>
    </lineage>
</organism>
<evidence type="ECO:0000313" key="8">
    <source>
        <dbReference type="EMBL" id="SEG53322.1"/>
    </source>
</evidence>
<keyword evidence="9" id="KW-1185">Reference proteome</keyword>
<dbReference type="Pfam" id="PF04542">
    <property type="entry name" value="Sigma70_r2"/>
    <property type="match status" value="1"/>
</dbReference>
<evidence type="ECO:0000313" key="9">
    <source>
        <dbReference type="Proteomes" id="UP000236723"/>
    </source>
</evidence>
<keyword evidence="3" id="KW-0238">DNA-binding</keyword>
<dbReference type="GO" id="GO:0016987">
    <property type="term" value="F:sigma factor activity"/>
    <property type="evidence" value="ECO:0007669"/>
    <property type="project" value="UniProtKB-KW"/>
</dbReference>
<keyword evidence="2" id="KW-0731">Sigma factor</keyword>
<evidence type="ECO:0000256" key="3">
    <source>
        <dbReference type="ARBA" id="ARBA00023125"/>
    </source>
</evidence>
<proteinExistence type="predicted"/>
<keyword evidence="4" id="KW-0804">Transcription</keyword>
<evidence type="ECO:0000256" key="5">
    <source>
        <dbReference type="SAM" id="MobiDB-lite"/>
    </source>
</evidence>
<feature type="compositionally biased region" description="Pro residues" evidence="5">
    <location>
        <begin position="420"/>
        <end position="434"/>
    </location>
</feature>
<keyword evidence="6" id="KW-1133">Transmembrane helix</keyword>
<protein>
    <submittedName>
        <fullName evidence="8">RNA polymerase sigma factor, sigma-70 family</fullName>
    </submittedName>
</protein>
<feature type="compositionally biased region" description="Basic and acidic residues" evidence="5">
    <location>
        <begin position="374"/>
        <end position="386"/>
    </location>
</feature>
<feature type="compositionally biased region" description="Basic residues" evidence="5">
    <location>
        <begin position="92"/>
        <end position="101"/>
    </location>
</feature>
<evidence type="ECO:0000256" key="6">
    <source>
        <dbReference type="SAM" id="Phobius"/>
    </source>
</evidence>
<dbReference type="InterPro" id="IPR007627">
    <property type="entry name" value="RNA_pol_sigma70_r2"/>
</dbReference>
<feature type="compositionally biased region" description="Basic residues" evidence="5">
    <location>
        <begin position="135"/>
        <end position="144"/>
    </location>
</feature>
<gene>
    <name evidence="8" type="ORF">SAMN04489712_10686</name>
</gene>
<dbReference type="GO" id="GO:0003677">
    <property type="term" value="F:DNA binding"/>
    <property type="evidence" value="ECO:0007669"/>
    <property type="project" value="UniProtKB-KW"/>
</dbReference>
<name>A0A1H6AY49_9ACTN</name>
<feature type="region of interest" description="Disordered" evidence="5">
    <location>
        <begin position="350"/>
        <end position="449"/>
    </location>
</feature>
<dbReference type="RefSeq" id="WP_103938617.1">
    <property type="nucleotide sequence ID" value="NZ_FNVO01000006.1"/>
</dbReference>
<feature type="transmembrane region" description="Helical" evidence="6">
    <location>
        <begin position="322"/>
        <end position="343"/>
    </location>
</feature>